<dbReference type="CDD" id="cd20071">
    <property type="entry name" value="SET_SMYD"/>
    <property type="match status" value="1"/>
</dbReference>
<dbReference type="PROSITE" id="PS50280">
    <property type="entry name" value="SET"/>
    <property type="match status" value="1"/>
</dbReference>
<feature type="domain" description="SET" evidence="1">
    <location>
        <begin position="2"/>
        <end position="140"/>
    </location>
</feature>
<dbReference type="PANTHER" id="PTHR47332:SF2">
    <property type="entry name" value="SET-6"/>
    <property type="match status" value="1"/>
</dbReference>
<dbReference type="OrthoDB" id="265717at2759"/>
<evidence type="ECO:0000313" key="2">
    <source>
        <dbReference type="EMBL" id="KAF1938903.1"/>
    </source>
</evidence>
<name>A0A6A5SFR6_9PLEO</name>
<dbReference type="InterPro" id="IPR046341">
    <property type="entry name" value="SET_dom_sf"/>
</dbReference>
<accession>A0A6A5SFR6</accession>
<protein>
    <recommendedName>
        <fullName evidence="1">SET domain-containing protein</fullName>
    </recommendedName>
</protein>
<evidence type="ECO:0000313" key="3">
    <source>
        <dbReference type="Proteomes" id="UP000800038"/>
    </source>
</evidence>
<dbReference type="InterPro" id="IPR053185">
    <property type="entry name" value="SET_domain_protein"/>
</dbReference>
<dbReference type="Gene3D" id="2.170.270.10">
    <property type="entry name" value="SET domain"/>
    <property type="match status" value="1"/>
</dbReference>
<dbReference type="EMBL" id="ML976093">
    <property type="protein sequence ID" value="KAF1938903.1"/>
    <property type="molecule type" value="Genomic_DNA"/>
</dbReference>
<sequence length="297" mass="31835">MSSLYSVRPSPGEGLGCFATAPIPAGTLILSETPLFNVPEPRTNAAVTTAFSLLPSPEQDRYRTLYAQDPTAQGDAQVVDIFNSNAWQTGSRTSICPRAARFNHNCVPNASFAWNSQLSQITVHAIVAIPVDAQINLSYERPYQISSARREKLSAYGFVCSCIVCGSDAVASDVRRARMVVLDARIRSGRRQLWRSPMPKAALELVKLLKEEGLVGEALGLAYHDVAAGWKKNGRLDLAVGCAVKELETAVICFGLISPAVDATTAFLLALKSEHAKLGIHAASVPKAVASSLETIP</sequence>
<evidence type="ECO:0000259" key="1">
    <source>
        <dbReference type="PROSITE" id="PS50280"/>
    </source>
</evidence>
<proteinExistence type="predicted"/>
<dbReference type="AlphaFoldDB" id="A0A6A5SFR6"/>
<keyword evidence="3" id="KW-1185">Reference proteome</keyword>
<dbReference type="PANTHER" id="PTHR47332">
    <property type="entry name" value="SET DOMAIN-CONTAINING PROTEIN 5"/>
    <property type="match status" value="1"/>
</dbReference>
<gene>
    <name evidence="2" type="ORF">EJ02DRAFT_270396</name>
</gene>
<dbReference type="Proteomes" id="UP000800038">
    <property type="component" value="Unassembled WGS sequence"/>
</dbReference>
<organism evidence="2 3">
    <name type="scientific">Clathrospora elynae</name>
    <dbReference type="NCBI Taxonomy" id="706981"/>
    <lineage>
        <taxon>Eukaryota</taxon>
        <taxon>Fungi</taxon>
        <taxon>Dikarya</taxon>
        <taxon>Ascomycota</taxon>
        <taxon>Pezizomycotina</taxon>
        <taxon>Dothideomycetes</taxon>
        <taxon>Pleosporomycetidae</taxon>
        <taxon>Pleosporales</taxon>
        <taxon>Diademaceae</taxon>
        <taxon>Clathrospora</taxon>
    </lineage>
</organism>
<dbReference type="SUPFAM" id="SSF82199">
    <property type="entry name" value="SET domain"/>
    <property type="match status" value="1"/>
</dbReference>
<dbReference type="Pfam" id="PF00856">
    <property type="entry name" value="SET"/>
    <property type="match status" value="1"/>
</dbReference>
<dbReference type="InterPro" id="IPR001214">
    <property type="entry name" value="SET_dom"/>
</dbReference>
<reference evidence="2" key="1">
    <citation type="journal article" date="2020" name="Stud. Mycol.">
        <title>101 Dothideomycetes genomes: a test case for predicting lifestyles and emergence of pathogens.</title>
        <authorList>
            <person name="Haridas S."/>
            <person name="Albert R."/>
            <person name="Binder M."/>
            <person name="Bloem J."/>
            <person name="Labutti K."/>
            <person name="Salamov A."/>
            <person name="Andreopoulos B."/>
            <person name="Baker S."/>
            <person name="Barry K."/>
            <person name="Bills G."/>
            <person name="Bluhm B."/>
            <person name="Cannon C."/>
            <person name="Castanera R."/>
            <person name="Culley D."/>
            <person name="Daum C."/>
            <person name="Ezra D."/>
            <person name="Gonzalez J."/>
            <person name="Henrissat B."/>
            <person name="Kuo A."/>
            <person name="Liang C."/>
            <person name="Lipzen A."/>
            <person name="Lutzoni F."/>
            <person name="Magnuson J."/>
            <person name="Mondo S."/>
            <person name="Nolan M."/>
            <person name="Ohm R."/>
            <person name="Pangilinan J."/>
            <person name="Park H.-J."/>
            <person name="Ramirez L."/>
            <person name="Alfaro M."/>
            <person name="Sun H."/>
            <person name="Tritt A."/>
            <person name="Yoshinaga Y."/>
            <person name="Zwiers L.-H."/>
            <person name="Turgeon B."/>
            <person name="Goodwin S."/>
            <person name="Spatafora J."/>
            <person name="Crous P."/>
            <person name="Grigoriev I."/>
        </authorList>
    </citation>
    <scope>NUCLEOTIDE SEQUENCE</scope>
    <source>
        <strain evidence="2">CBS 161.51</strain>
    </source>
</reference>